<dbReference type="SUPFAM" id="SSF117130">
    <property type="entry name" value="CsrA-like"/>
    <property type="match status" value="1"/>
</dbReference>
<dbReference type="HAMAP" id="MF_00167">
    <property type="entry name" value="CsrA"/>
    <property type="match status" value="1"/>
</dbReference>
<sequence>MLALSRKLGESIIINDDIVITVLDISRDQIKIGIEAPKSIPIHRKEVYLQIQEENKAAAANNDSALSKLKDFMK</sequence>
<dbReference type="AlphaFoldDB" id="A0A3P7P014"/>
<evidence type="ECO:0000256" key="3">
    <source>
        <dbReference type="ARBA" id="ARBA00022795"/>
    </source>
</evidence>
<keyword evidence="1 6" id="KW-0963">Cytoplasm</keyword>
<dbReference type="GO" id="GO:1902208">
    <property type="term" value="P:regulation of bacterial-type flagellum assembly"/>
    <property type="evidence" value="ECO:0007669"/>
    <property type="project" value="UniProtKB-UniRule"/>
</dbReference>
<dbReference type="NCBIfam" id="TIGR00202">
    <property type="entry name" value="csrA"/>
    <property type="match status" value="1"/>
</dbReference>
<dbReference type="GO" id="GO:0005829">
    <property type="term" value="C:cytosol"/>
    <property type="evidence" value="ECO:0007669"/>
    <property type="project" value="TreeGrafter"/>
</dbReference>
<accession>A0A3P7P014</accession>
<keyword evidence="4 6" id="KW-0810">Translation regulation</keyword>
<dbReference type="RefSeq" id="WP_125137655.1">
    <property type="nucleotide sequence ID" value="NZ_LR130778.1"/>
</dbReference>
<gene>
    <name evidence="6 7" type="primary">csrA</name>
    <name evidence="7" type="ORF">PATL70BA_2633</name>
</gene>
<dbReference type="Proteomes" id="UP000279029">
    <property type="component" value="Chromosome"/>
</dbReference>
<evidence type="ECO:0000313" key="8">
    <source>
        <dbReference type="Proteomes" id="UP000279029"/>
    </source>
</evidence>
<evidence type="ECO:0000256" key="1">
    <source>
        <dbReference type="ARBA" id="ARBA00022490"/>
    </source>
</evidence>
<dbReference type="InterPro" id="IPR003751">
    <property type="entry name" value="CsrA"/>
</dbReference>
<keyword evidence="2 6" id="KW-0678">Repressor</keyword>
<dbReference type="GO" id="GO:0006109">
    <property type="term" value="P:regulation of carbohydrate metabolic process"/>
    <property type="evidence" value="ECO:0007669"/>
    <property type="project" value="InterPro"/>
</dbReference>
<dbReference type="GO" id="GO:0048027">
    <property type="term" value="F:mRNA 5'-UTR binding"/>
    <property type="evidence" value="ECO:0007669"/>
    <property type="project" value="UniProtKB-UniRule"/>
</dbReference>
<evidence type="ECO:0000256" key="2">
    <source>
        <dbReference type="ARBA" id="ARBA00022491"/>
    </source>
</evidence>
<dbReference type="InterPro" id="IPR036107">
    <property type="entry name" value="CsrA_sf"/>
</dbReference>
<keyword evidence="5 6" id="KW-0694">RNA-binding</keyword>
<comment type="subunit">
    <text evidence="6">Homodimer; the beta-strands of each monomer intercalate to form a hydrophobic core, while the alpha-helices form wings that extend away from the core.</text>
</comment>
<dbReference type="NCBIfam" id="NF002469">
    <property type="entry name" value="PRK01712.1"/>
    <property type="match status" value="1"/>
</dbReference>
<name>A0A3P7P014_9FIRM</name>
<dbReference type="FunFam" id="2.60.40.4380:FF:000002">
    <property type="entry name" value="Translational regulator CsrA"/>
    <property type="match status" value="1"/>
</dbReference>
<comment type="similarity">
    <text evidence="6">Belongs to the CsrA/RsmA family.</text>
</comment>
<organism evidence="7 8">
    <name type="scientific">Petrocella atlantisensis</name>
    <dbReference type="NCBI Taxonomy" id="2173034"/>
    <lineage>
        <taxon>Bacteria</taxon>
        <taxon>Bacillati</taxon>
        <taxon>Bacillota</taxon>
        <taxon>Clostridia</taxon>
        <taxon>Lachnospirales</taxon>
        <taxon>Vallitaleaceae</taxon>
        <taxon>Petrocella</taxon>
    </lineage>
</organism>
<comment type="function">
    <text evidence="6">A translational regulator that binds mRNA to regulate translation initiation and/or mRNA stability. Usually binds in the 5'-UTR at or near the Shine-Dalgarno sequence preventing ribosome-binding, thus repressing translation. Its main target seems to be the major flagellin gene, while its function is anatagonized by FliW.</text>
</comment>
<dbReference type="PANTHER" id="PTHR34984:SF1">
    <property type="entry name" value="CARBON STORAGE REGULATOR"/>
    <property type="match status" value="1"/>
</dbReference>
<dbReference type="Pfam" id="PF02599">
    <property type="entry name" value="CsrA"/>
    <property type="match status" value="1"/>
</dbReference>
<proteinExistence type="inferred from homology"/>
<reference evidence="7 8" key="1">
    <citation type="submission" date="2018-09" db="EMBL/GenBank/DDBJ databases">
        <authorList>
            <person name="Postec A."/>
        </authorList>
    </citation>
    <scope>NUCLEOTIDE SEQUENCE [LARGE SCALE GENOMIC DNA]</scope>
    <source>
        <strain evidence="7">70B-A</strain>
    </source>
</reference>
<dbReference type="Gene3D" id="2.60.40.4380">
    <property type="entry name" value="Translational regulator CsrA"/>
    <property type="match status" value="1"/>
</dbReference>
<keyword evidence="8" id="KW-1185">Reference proteome</keyword>
<dbReference type="GO" id="GO:0006402">
    <property type="term" value="P:mRNA catabolic process"/>
    <property type="evidence" value="ECO:0007669"/>
    <property type="project" value="InterPro"/>
</dbReference>
<dbReference type="KEGG" id="cbar:PATL70BA_2633"/>
<evidence type="ECO:0000256" key="4">
    <source>
        <dbReference type="ARBA" id="ARBA00022845"/>
    </source>
</evidence>
<protein>
    <recommendedName>
        <fullName evidence="6">Translational regulator CsrA</fullName>
    </recommendedName>
</protein>
<dbReference type="PANTHER" id="PTHR34984">
    <property type="entry name" value="CARBON STORAGE REGULATOR"/>
    <property type="match status" value="1"/>
</dbReference>
<dbReference type="OrthoDB" id="9809061at2"/>
<dbReference type="GO" id="GO:0044781">
    <property type="term" value="P:bacterial-type flagellum organization"/>
    <property type="evidence" value="ECO:0007669"/>
    <property type="project" value="UniProtKB-KW"/>
</dbReference>
<evidence type="ECO:0000256" key="6">
    <source>
        <dbReference type="HAMAP-Rule" id="MF_00167"/>
    </source>
</evidence>
<dbReference type="GO" id="GO:0045947">
    <property type="term" value="P:negative regulation of translational initiation"/>
    <property type="evidence" value="ECO:0007669"/>
    <property type="project" value="UniProtKB-UniRule"/>
</dbReference>
<keyword evidence="3 6" id="KW-1005">Bacterial flagellum biogenesis</keyword>
<evidence type="ECO:0000256" key="5">
    <source>
        <dbReference type="ARBA" id="ARBA00022884"/>
    </source>
</evidence>
<comment type="subcellular location">
    <subcellularLocation>
        <location evidence="6">Cytoplasm</location>
    </subcellularLocation>
</comment>
<evidence type="ECO:0000313" key="7">
    <source>
        <dbReference type="EMBL" id="VDN48535.1"/>
    </source>
</evidence>
<dbReference type="EMBL" id="LR130778">
    <property type="protein sequence ID" value="VDN48535.1"/>
    <property type="molecule type" value="Genomic_DNA"/>
</dbReference>